<dbReference type="Pfam" id="PF25876">
    <property type="entry name" value="HH_MFP_RND"/>
    <property type="match status" value="1"/>
</dbReference>
<dbReference type="Gene3D" id="2.40.50.100">
    <property type="match status" value="1"/>
</dbReference>
<protein>
    <submittedName>
        <fullName evidence="7">Multidrug resistance protein MexA</fullName>
    </submittedName>
</protein>
<evidence type="ECO:0000313" key="7">
    <source>
        <dbReference type="EMBL" id="CAA0085389.1"/>
    </source>
</evidence>
<dbReference type="Gene3D" id="1.10.287.470">
    <property type="entry name" value="Helix hairpin bin"/>
    <property type="match status" value="1"/>
</dbReference>
<dbReference type="InterPro" id="IPR058625">
    <property type="entry name" value="MdtA-like_BSH"/>
</dbReference>
<dbReference type="PROSITE" id="PS51257">
    <property type="entry name" value="PROKAR_LIPOPROTEIN"/>
    <property type="match status" value="1"/>
</dbReference>
<feature type="domain" description="Multidrug resistance protein MdtA-like barrel-sandwich hybrid" evidence="5">
    <location>
        <begin position="61"/>
        <end position="182"/>
    </location>
</feature>
<dbReference type="InterPro" id="IPR058627">
    <property type="entry name" value="MdtA-like_C"/>
</dbReference>
<keyword evidence="8" id="KW-1185">Reference proteome</keyword>
<name>A0A5S9N6A6_9GAMM</name>
<comment type="similarity">
    <text evidence="2">Belongs to the membrane fusion protein (MFP) (TC 8.A.1) family.</text>
</comment>
<evidence type="ECO:0000256" key="1">
    <source>
        <dbReference type="ARBA" id="ARBA00004196"/>
    </source>
</evidence>
<evidence type="ECO:0000259" key="4">
    <source>
        <dbReference type="Pfam" id="PF25876"/>
    </source>
</evidence>
<dbReference type="Proteomes" id="UP000441399">
    <property type="component" value="Unassembled WGS sequence"/>
</dbReference>
<evidence type="ECO:0000256" key="3">
    <source>
        <dbReference type="ARBA" id="ARBA00022448"/>
    </source>
</evidence>
<dbReference type="EMBL" id="CACSIO010000001">
    <property type="protein sequence ID" value="CAA0085389.1"/>
    <property type="molecule type" value="Genomic_DNA"/>
</dbReference>
<organism evidence="7 8">
    <name type="scientific">BD1-7 clade bacterium</name>
    <dbReference type="NCBI Taxonomy" id="2029982"/>
    <lineage>
        <taxon>Bacteria</taxon>
        <taxon>Pseudomonadati</taxon>
        <taxon>Pseudomonadota</taxon>
        <taxon>Gammaproteobacteria</taxon>
        <taxon>Cellvibrionales</taxon>
        <taxon>Spongiibacteraceae</taxon>
        <taxon>BD1-7 clade</taxon>
    </lineage>
</organism>
<dbReference type="InterPro" id="IPR058624">
    <property type="entry name" value="MdtA-like_HH"/>
</dbReference>
<gene>
    <name evidence="7" type="primary">mexA_1</name>
    <name evidence="7" type="ORF">OPDIPICF_00811</name>
</gene>
<dbReference type="PANTHER" id="PTHR30469:SF20">
    <property type="entry name" value="EFFLUX RND TRANSPORTER PERIPLASMIC ADAPTOR SUBUNIT"/>
    <property type="match status" value="1"/>
</dbReference>
<evidence type="ECO:0000259" key="5">
    <source>
        <dbReference type="Pfam" id="PF25917"/>
    </source>
</evidence>
<dbReference type="GO" id="GO:1990281">
    <property type="term" value="C:efflux pump complex"/>
    <property type="evidence" value="ECO:0007669"/>
    <property type="project" value="TreeGrafter"/>
</dbReference>
<comment type="subcellular location">
    <subcellularLocation>
        <location evidence="1">Cell envelope</location>
    </subcellularLocation>
</comment>
<keyword evidence="3" id="KW-0813">Transport</keyword>
<sequence>MNARRFSLAAALITLVAAGCAEKEPPPKPEVARPVKVQILSDKLHGEERGFPAKVESNQRATLSFHVAGTLDKILVREGDLVKQGQLLAQLDPKDFELKIAESKAAYDKAQADFSRAKELIRNGYISRSDYDQLDTTYKQARASLAQARQNLAYTSLKAPYEARVAKRYIENYEQVQANQEIFALRGEELLEISFDVPEDLLINLKQSDSPPPTATTFAWAEFPLAGDKRYPLIFKELSAQANENTQTFKATFFMEVPEVITVLPGMNAVVIVDLPKNAFIGWNIPLSALDQRSGEAQVWVFDTKSRTATPKTVHFEPDGEQTILVTEGLNPGDTVIVAGVSELKTGMKLYPMRNYEQAELD</sequence>
<dbReference type="InterPro" id="IPR006143">
    <property type="entry name" value="RND_pump_MFP"/>
</dbReference>
<proteinExistence type="inferred from homology"/>
<dbReference type="SUPFAM" id="SSF111369">
    <property type="entry name" value="HlyD-like secretion proteins"/>
    <property type="match status" value="1"/>
</dbReference>
<dbReference type="GO" id="GO:0015562">
    <property type="term" value="F:efflux transmembrane transporter activity"/>
    <property type="evidence" value="ECO:0007669"/>
    <property type="project" value="TreeGrafter"/>
</dbReference>
<evidence type="ECO:0000256" key="2">
    <source>
        <dbReference type="ARBA" id="ARBA00009477"/>
    </source>
</evidence>
<dbReference type="Pfam" id="PF25967">
    <property type="entry name" value="RND-MFP_C"/>
    <property type="match status" value="1"/>
</dbReference>
<accession>A0A5S9N6A6</accession>
<dbReference type="AlphaFoldDB" id="A0A5S9N6A6"/>
<evidence type="ECO:0000259" key="6">
    <source>
        <dbReference type="Pfam" id="PF25967"/>
    </source>
</evidence>
<feature type="domain" description="Multidrug resistance protein MdtA-like alpha-helical hairpin" evidence="4">
    <location>
        <begin position="99"/>
        <end position="155"/>
    </location>
</feature>
<feature type="domain" description="Multidrug resistance protein MdtA-like C-terminal permuted SH3" evidence="6">
    <location>
        <begin position="285"/>
        <end position="341"/>
    </location>
</feature>
<evidence type="ECO:0000313" key="8">
    <source>
        <dbReference type="Proteomes" id="UP000441399"/>
    </source>
</evidence>
<dbReference type="PANTHER" id="PTHR30469">
    <property type="entry name" value="MULTIDRUG RESISTANCE PROTEIN MDTA"/>
    <property type="match status" value="1"/>
</dbReference>
<reference evidence="7 8" key="1">
    <citation type="submission" date="2019-11" db="EMBL/GenBank/DDBJ databases">
        <authorList>
            <person name="Holert J."/>
        </authorList>
    </citation>
    <scope>NUCLEOTIDE SEQUENCE [LARGE SCALE GENOMIC DNA]</scope>
    <source>
        <strain evidence="7">SB11_3</strain>
    </source>
</reference>
<dbReference type="Gene3D" id="2.40.30.170">
    <property type="match status" value="1"/>
</dbReference>
<dbReference type="Gene3D" id="2.40.420.20">
    <property type="match status" value="1"/>
</dbReference>
<dbReference type="NCBIfam" id="TIGR01730">
    <property type="entry name" value="RND_mfp"/>
    <property type="match status" value="1"/>
</dbReference>
<dbReference type="Pfam" id="PF25917">
    <property type="entry name" value="BSH_RND"/>
    <property type="match status" value="1"/>
</dbReference>
<dbReference type="OrthoDB" id="9789643at2"/>